<dbReference type="GO" id="GO:0043709">
    <property type="term" value="P:cell adhesion involved in single-species biofilm formation"/>
    <property type="evidence" value="ECO:0007669"/>
    <property type="project" value="TreeGrafter"/>
</dbReference>
<dbReference type="Gene3D" id="3.30.70.270">
    <property type="match status" value="1"/>
</dbReference>
<dbReference type="NCBIfam" id="TIGR00254">
    <property type="entry name" value="GGDEF"/>
    <property type="match status" value="1"/>
</dbReference>
<dbReference type="SUPFAM" id="SSF55785">
    <property type="entry name" value="PYP-like sensor domain (PAS domain)"/>
    <property type="match status" value="3"/>
</dbReference>
<proteinExistence type="predicted"/>
<dbReference type="EMBL" id="CP007139">
    <property type="protein sequence ID" value="AIE87386.1"/>
    <property type="molecule type" value="Genomic_DNA"/>
</dbReference>
<dbReference type="Pfam" id="PF13426">
    <property type="entry name" value="PAS_9"/>
    <property type="match status" value="1"/>
</dbReference>
<dbReference type="CDD" id="cd00130">
    <property type="entry name" value="PAS"/>
    <property type="match status" value="2"/>
</dbReference>
<dbReference type="InterPro" id="IPR000160">
    <property type="entry name" value="GGDEF_dom"/>
</dbReference>
<dbReference type="InterPro" id="IPR013656">
    <property type="entry name" value="PAS_4"/>
</dbReference>
<evidence type="ECO:0000313" key="4">
    <source>
        <dbReference type="Proteomes" id="UP000027982"/>
    </source>
</evidence>
<dbReference type="Gene3D" id="3.30.450.20">
    <property type="entry name" value="PAS domain"/>
    <property type="match status" value="3"/>
</dbReference>
<accession>A0A068NVB0</accession>
<dbReference type="KEGG" id="fgi:OP10G_4018"/>
<dbReference type="SMART" id="SM00091">
    <property type="entry name" value="PAS"/>
    <property type="match status" value="3"/>
</dbReference>
<evidence type="ECO:0000313" key="3">
    <source>
        <dbReference type="EMBL" id="AIE87386.1"/>
    </source>
</evidence>
<dbReference type="NCBIfam" id="TIGR00229">
    <property type="entry name" value="sensory_box"/>
    <property type="match status" value="2"/>
</dbReference>
<dbReference type="Pfam" id="PF08448">
    <property type="entry name" value="PAS_4"/>
    <property type="match status" value="2"/>
</dbReference>
<dbReference type="InterPro" id="IPR029787">
    <property type="entry name" value="Nucleotide_cyclase"/>
</dbReference>
<dbReference type="GO" id="GO:0052621">
    <property type="term" value="F:diguanylate cyclase activity"/>
    <property type="evidence" value="ECO:0007669"/>
    <property type="project" value="TreeGrafter"/>
</dbReference>
<protein>
    <submittedName>
        <fullName evidence="3">Diguanylate cyclase</fullName>
    </submittedName>
</protein>
<dbReference type="STRING" id="661478.OP10G_4018"/>
<dbReference type="GO" id="GO:0005886">
    <property type="term" value="C:plasma membrane"/>
    <property type="evidence" value="ECO:0007669"/>
    <property type="project" value="TreeGrafter"/>
</dbReference>
<dbReference type="eggNOG" id="COG3706">
    <property type="taxonomic scope" value="Bacteria"/>
</dbReference>
<dbReference type="HOGENOM" id="CLU_507849_0_0_0"/>
<feature type="domain" description="PAS" evidence="1">
    <location>
        <begin position="246"/>
        <end position="291"/>
    </location>
</feature>
<dbReference type="AlphaFoldDB" id="A0A068NVB0"/>
<sequence>MLEALLESMPFIAFVKDENSRYLYANLEFERLMERPRSEIVGATDSDLFSEEGARRNVRNDRQVLATGEVLRTNETLQPGGVPREFTSVKFAFEVGGRRLVGGMVYDVTEQRRIQRAVTDSQARLKAALEAGYDAFFILDAVRDDRHEIVDFVIVDVNRNGERVLERTRWELVGHRLTVLLPERAEAGIIGRFARVLETRTPSEEEFTMVNKAGETQWYRNQVVPLGEGIAITLREITGQKQADAMARQHTQVLENSLGGIALVSKEGLFTFVNGEFCRMLGMVPEELVGQPWDVAVRTDDLPKAQNAAEQLAQLPRVELEVRGRRQDKATLVMRCVFISVSRDAEPDGFYFFAMDVTEQRRYERMLEEANVRLREQAATDALTGVRNRREFDLRLEQEIIEAKRYERDLAVVMMDVDKFKAFNDEFGHPAGDDVLRRVAGIVVMAARGIDVVARYGGEEFVVLLPDTDLNGARQLAERFRRALEGASWPLRQITASFGCAALGEGKSNPESLIAAADRALYAAKAEGRNRVCVEE</sequence>
<dbReference type="PANTHER" id="PTHR45138">
    <property type="entry name" value="REGULATORY COMPONENTS OF SENSORY TRANSDUCTION SYSTEM"/>
    <property type="match status" value="1"/>
</dbReference>
<dbReference type="CDD" id="cd01949">
    <property type="entry name" value="GGDEF"/>
    <property type="match status" value="1"/>
</dbReference>
<evidence type="ECO:0000259" key="2">
    <source>
        <dbReference type="PROSITE" id="PS50887"/>
    </source>
</evidence>
<organism evidence="3 4">
    <name type="scientific">Fimbriimonas ginsengisoli Gsoil 348</name>
    <dbReference type="NCBI Taxonomy" id="661478"/>
    <lineage>
        <taxon>Bacteria</taxon>
        <taxon>Bacillati</taxon>
        <taxon>Armatimonadota</taxon>
        <taxon>Fimbriimonadia</taxon>
        <taxon>Fimbriimonadales</taxon>
        <taxon>Fimbriimonadaceae</taxon>
        <taxon>Fimbriimonas</taxon>
    </lineage>
</organism>
<evidence type="ECO:0000259" key="1">
    <source>
        <dbReference type="PROSITE" id="PS50112"/>
    </source>
</evidence>
<dbReference type="SMART" id="SM00267">
    <property type="entry name" value="GGDEF"/>
    <property type="match status" value="1"/>
</dbReference>
<feature type="domain" description="GGDEF" evidence="2">
    <location>
        <begin position="408"/>
        <end position="536"/>
    </location>
</feature>
<gene>
    <name evidence="3" type="ORF">OP10G_4018</name>
</gene>
<dbReference type="FunFam" id="3.30.70.270:FF:000001">
    <property type="entry name" value="Diguanylate cyclase domain protein"/>
    <property type="match status" value="1"/>
</dbReference>
<dbReference type="Pfam" id="PF00990">
    <property type="entry name" value="GGDEF"/>
    <property type="match status" value="1"/>
</dbReference>
<dbReference type="PROSITE" id="PS50887">
    <property type="entry name" value="GGDEF"/>
    <property type="match status" value="1"/>
</dbReference>
<dbReference type="PROSITE" id="PS50112">
    <property type="entry name" value="PAS"/>
    <property type="match status" value="2"/>
</dbReference>
<dbReference type="PANTHER" id="PTHR45138:SF9">
    <property type="entry name" value="DIGUANYLATE CYCLASE DGCM-RELATED"/>
    <property type="match status" value="1"/>
</dbReference>
<feature type="domain" description="PAS" evidence="1">
    <location>
        <begin position="1"/>
        <end position="68"/>
    </location>
</feature>
<reference evidence="3 4" key="1">
    <citation type="journal article" date="2014" name="PLoS ONE">
        <title>The first complete genome sequence of the class fimbriimonadia in the phylum armatimonadetes.</title>
        <authorList>
            <person name="Hu Z.Y."/>
            <person name="Wang Y.Z."/>
            <person name="Im W.T."/>
            <person name="Wang S.Y."/>
            <person name="Zhao G.P."/>
            <person name="Zheng H.J."/>
            <person name="Quan Z.X."/>
        </authorList>
    </citation>
    <scope>NUCLEOTIDE SEQUENCE [LARGE SCALE GENOMIC DNA]</scope>
    <source>
        <strain evidence="3">Gsoil 348</strain>
    </source>
</reference>
<keyword evidence="4" id="KW-1185">Reference proteome</keyword>
<name>A0A068NVB0_FIMGI</name>
<dbReference type="InterPro" id="IPR050469">
    <property type="entry name" value="Diguanylate_Cyclase"/>
</dbReference>
<dbReference type="Proteomes" id="UP000027982">
    <property type="component" value="Chromosome"/>
</dbReference>
<dbReference type="SUPFAM" id="SSF55073">
    <property type="entry name" value="Nucleotide cyclase"/>
    <property type="match status" value="1"/>
</dbReference>
<dbReference type="InterPro" id="IPR035965">
    <property type="entry name" value="PAS-like_dom_sf"/>
</dbReference>
<dbReference type="InterPro" id="IPR043128">
    <property type="entry name" value="Rev_trsase/Diguanyl_cyclase"/>
</dbReference>
<dbReference type="GO" id="GO:1902201">
    <property type="term" value="P:negative regulation of bacterial-type flagellum-dependent cell motility"/>
    <property type="evidence" value="ECO:0007669"/>
    <property type="project" value="TreeGrafter"/>
</dbReference>
<dbReference type="InterPro" id="IPR000014">
    <property type="entry name" value="PAS"/>
</dbReference>